<evidence type="ECO:0000313" key="11">
    <source>
        <dbReference type="Proteomes" id="UP000035709"/>
    </source>
</evidence>
<keyword evidence="2" id="KW-0645">Protease</keyword>
<name>A0A0D6A4N2_9LACO</name>
<evidence type="ECO:0000259" key="8">
    <source>
        <dbReference type="PROSITE" id="PS50249"/>
    </source>
</evidence>
<gene>
    <name evidence="10" type="primary">radC</name>
    <name evidence="10" type="ORF">LA749_05260</name>
    <name evidence="9" type="ORF">LBAT_1036</name>
</gene>
<sequence>MKIAKSNHYLVNTDMELVLSLVNQLEELGITNFNQLKKKITQLRITDFDDVLKYTTGPDCDQDIAIIIEELIDRLRFSKPDRESVFTSSNEVGTYLADKLVGRKQEEFWAIYIDNSNHIIAEKRIFVGTLDKTIAHPREVFRWAMIYACAGMFIVHNHPSGKLFPSQSDLMLTREMDKAAKLMKVRLLDHFIVGKGHYLSMKENELF</sequence>
<dbReference type="Gene3D" id="3.40.140.10">
    <property type="entry name" value="Cytidine Deaminase, domain 2"/>
    <property type="match status" value="1"/>
</dbReference>
<organism evidence="9 11">
    <name type="scientific">Lactobacillus acetotolerans</name>
    <dbReference type="NCBI Taxonomy" id="1600"/>
    <lineage>
        <taxon>Bacteria</taxon>
        <taxon>Bacillati</taxon>
        <taxon>Bacillota</taxon>
        <taxon>Bacilli</taxon>
        <taxon>Lactobacillales</taxon>
        <taxon>Lactobacillaceae</taxon>
        <taxon>Lactobacillus</taxon>
    </lineage>
</organism>
<dbReference type="Pfam" id="PF04002">
    <property type="entry name" value="RadC"/>
    <property type="match status" value="1"/>
</dbReference>
<dbReference type="GO" id="GO:0006508">
    <property type="term" value="P:proteolysis"/>
    <property type="evidence" value="ECO:0007669"/>
    <property type="project" value="UniProtKB-KW"/>
</dbReference>
<dbReference type="InterPro" id="IPR037518">
    <property type="entry name" value="MPN"/>
</dbReference>
<dbReference type="GO" id="GO:0046872">
    <property type="term" value="F:metal ion binding"/>
    <property type="evidence" value="ECO:0007669"/>
    <property type="project" value="UniProtKB-KW"/>
</dbReference>
<dbReference type="AlphaFoldDB" id="A0A0D6A4N2"/>
<evidence type="ECO:0000256" key="4">
    <source>
        <dbReference type="ARBA" id="ARBA00022801"/>
    </source>
</evidence>
<dbReference type="InterPro" id="IPR020891">
    <property type="entry name" value="UPF0758_CS"/>
</dbReference>
<proteinExistence type="inferred from homology"/>
<keyword evidence="6" id="KW-0482">Metalloprotease</keyword>
<evidence type="ECO:0000256" key="5">
    <source>
        <dbReference type="ARBA" id="ARBA00022833"/>
    </source>
</evidence>
<evidence type="ECO:0000256" key="1">
    <source>
        <dbReference type="ARBA" id="ARBA00010243"/>
    </source>
</evidence>
<dbReference type="OrthoDB" id="9804482at2"/>
<comment type="similarity">
    <text evidence="1 7">Belongs to the UPF0758 family.</text>
</comment>
<keyword evidence="4" id="KW-0378">Hydrolase</keyword>
<dbReference type="EMBL" id="AP014808">
    <property type="protein sequence ID" value="BAQ57425.1"/>
    <property type="molecule type" value="Genomic_DNA"/>
</dbReference>
<dbReference type="InterPro" id="IPR025657">
    <property type="entry name" value="RadC_JAB"/>
</dbReference>
<dbReference type="GO" id="GO:0008237">
    <property type="term" value="F:metallopeptidase activity"/>
    <property type="evidence" value="ECO:0007669"/>
    <property type="project" value="UniProtKB-KW"/>
</dbReference>
<evidence type="ECO:0000313" key="9">
    <source>
        <dbReference type="EMBL" id="BAQ57425.1"/>
    </source>
</evidence>
<dbReference type="PATRIC" id="fig|1600.4.peg.1060"/>
<reference evidence="9 11" key="1">
    <citation type="submission" date="2015-03" db="EMBL/GenBank/DDBJ databases">
        <title>Complete genome sequence of Lactobacillus acetotolerans NBRC 13120.</title>
        <authorList>
            <person name="Toh H."/>
            <person name="Morita H."/>
            <person name="Fujita N."/>
        </authorList>
    </citation>
    <scope>NUCLEOTIDE SEQUENCE [LARGE SCALE GENOMIC DNA]</scope>
    <source>
        <strain evidence="9 11">NBRC 13120</strain>
    </source>
</reference>
<keyword evidence="11" id="KW-1185">Reference proteome</keyword>
<dbReference type="RefSeq" id="WP_054681261.1">
    <property type="nucleotide sequence ID" value="NZ_AP014808.1"/>
</dbReference>
<dbReference type="InterPro" id="IPR001405">
    <property type="entry name" value="UPF0758"/>
</dbReference>
<dbReference type="GeneID" id="78212393"/>
<evidence type="ECO:0000256" key="7">
    <source>
        <dbReference type="RuleBase" id="RU003797"/>
    </source>
</evidence>
<keyword evidence="5" id="KW-0862">Zinc</keyword>
<accession>A0A0D6A4N2</accession>
<dbReference type="PANTHER" id="PTHR30471:SF3">
    <property type="entry name" value="UPF0758 PROTEIN YEES-RELATED"/>
    <property type="match status" value="1"/>
</dbReference>
<evidence type="ECO:0000256" key="6">
    <source>
        <dbReference type="ARBA" id="ARBA00023049"/>
    </source>
</evidence>
<protein>
    <submittedName>
        <fullName evidence="9">DNA repair protein RadC</fullName>
    </submittedName>
</protein>
<keyword evidence="3" id="KW-0479">Metal-binding</keyword>
<dbReference type="PROSITE" id="PS50249">
    <property type="entry name" value="MPN"/>
    <property type="match status" value="1"/>
</dbReference>
<dbReference type="PROSITE" id="PS01302">
    <property type="entry name" value="UPF0758"/>
    <property type="match status" value="1"/>
</dbReference>
<reference evidence="10 12" key="2">
    <citation type="submission" date="2019-09" db="EMBL/GenBank/DDBJ databases">
        <title>Genome sequencing of Lactobacillus acetotolerans.</title>
        <authorList>
            <person name="Kim K."/>
        </authorList>
    </citation>
    <scope>NUCLEOTIDE SEQUENCE [LARGE SCALE GENOMIC DNA]</scope>
    <source>
        <strain evidence="10 12">LA749</strain>
    </source>
</reference>
<evidence type="ECO:0000256" key="3">
    <source>
        <dbReference type="ARBA" id="ARBA00022723"/>
    </source>
</evidence>
<evidence type="ECO:0000256" key="2">
    <source>
        <dbReference type="ARBA" id="ARBA00022670"/>
    </source>
</evidence>
<dbReference type="CDD" id="cd08071">
    <property type="entry name" value="MPN_DUF2466"/>
    <property type="match status" value="1"/>
</dbReference>
<dbReference type="KEGG" id="lae:LBAT_1036"/>
<dbReference type="Proteomes" id="UP000035709">
    <property type="component" value="Chromosome"/>
</dbReference>
<dbReference type="Proteomes" id="UP000325393">
    <property type="component" value="Chromosome"/>
</dbReference>
<dbReference type="PANTHER" id="PTHR30471">
    <property type="entry name" value="DNA REPAIR PROTEIN RADC"/>
    <property type="match status" value="1"/>
</dbReference>
<dbReference type="EMBL" id="CP044496">
    <property type="protein sequence ID" value="QFG51435.1"/>
    <property type="molecule type" value="Genomic_DNA"/>
</dbReference>
<evidence type="ECO:0000313" key="10">
    <source>
        <dbReference type="EMBL" id="QFG51435.1"/>
    </source>
</evidence>
<feature type="domain" description="MPN" evidence="8">
    <location>
        <begin position="85"/>
        <end position="207"/>
    </location>
</feature>
<dbReference type="NCBIfam" id="TIGR00608">
    <property type="entry name" value="radc"/>
    <property type="match status" value="1"/>
</dbReference>
<dbReference type="STRING" id="1600.LBAT_1036"/>
<evidence type="ECO:0000313" key="12">
    <source>
        <dbReference type="Proteomes" id="UP000325393"/>
    </source>
</evidence>